<evidence type="ECO:0000313" key="3">
    <source>
        <dbReference type="EMBL" id="SEG75480.1"/>
    </source>
</evidence>
<proteinExistence type="predicted"/>
<accession>A0A1H6CR56</accession>
<gene>
    <name evidence="3" type="ORF">SAMN05444390_10464</name>
</gene>
<reference evidence="3 4" key="1">
    <citation type="submission" date="2016-10" db="EMBL/GenBank/DDBJ databases">
        <authorList>
            <person name="de Groot N.N."/>
        </authorList>
    </citation>
    <scope>NUCLEOTIDE SEQUENCE [LARGE SCALE GENOMIC DNA]</scope>
    <source>
        <strain evidence="3 4">DSM 22012</strain>
    </source>
</reference>
<keyword evidence="2" id="KW-0175">Coiled coil</keyword>
<dbReference type="SUPFAM" id="SSF111369">
    <property type="entry name" value="HlyD-like secretion proteins"/>
    <property type="match status" value="1"/>
</dbReference>
<dbReference type="PANTHER" id="PTHR32347:SF29">
    <property type="entry name" value="UPF0194 MEMBRANE PROTEIN YBHG"/>
    <property type="match status" value="1"/>
</dbReference>
<dbReference type="PANTHER" id="PTHR32347">
    <property type="entry name" value="EFFLUX SYSTEM COMPONENT YKNX-RELATED"/>
    <property type="match status" value="1"/>
</dbReference>
<evidence type="ECO:0000256" key="1">
    <source>
        <dbReference type="ARBA" id="ARBA00004196"/>
    </source>
</evidence>
<evidence type="ECO:0000256" key="2">
    <source>
        <dbReference type="ARBA" id="ARBA00023054"/>
    </source>
</evidence>
<dbReference type="InterPro" id="IPR050465">
    <property type="entry name" value="UPF0194_transport"/>
</dbReference>
<organism evidence="3 4">
    <name type="scientific">Marinobacterium lutimaris</name>
    <dbReference type="NCBI Taxonomy" id="568106"/>
    <lineage>
        <taxon>Bacteria</taxon>
        <taxon>Pseudomonadati</taxon>
        <taxon>Pseudomonadota</taxon>
        <taxon>Gammaproteobacteria</taxon>
        <taxon>Oceanospirillales</taxon>
        <taxon>Oceanospirillaceae</taxon>
        <taxon>Marinobacterium</taxon>
    </lineage>
</organism>
<keyword evidence="4" id="KW-1185">Reference proteome</keyword>
<dbReference type="AlphaFoldDB" id="A0A1H6CR56"/>
<sequence length="92" mass="10194">MRKILLPILILLAAAGYLGWHYSQAERNVGELELYGNVDIRQVSLAFTQSERIDEVLAEEGDQVKKGQLLASLDTRTLALQVKRTEAAIAAQ</sequence>
<dbReference type="RefSeq" id="WP_200826829.1">
    <property type="nucleotide sequence ID" value="NZ_FNVQ01000004.1"/>
</dbReference>
<dbReference type="Proteomes" id="UP000236745">
    <property type="component" value="Unassembled WGS sequence"/>
</dbReference>
<protein>
    <submittedName>
        <fullName evidence="3">HlyD family secretion protein</fullName>
    </submittedName>
</protein>
<name>A0A1H6CR56_9GAMM</name>
<evidence type="ECO:0000313" key="4">
    <source>
        <dbReference type="Proteomes" id="UP000236745"/>
    </source>
</evidence>
<dbReference type="GO" id="GO:0030313">
    <property type="term" value="C:cell envelope"/>
    <property type="evidence" value="ECO:0007669"/>
    <property type="project" value="UniProtKB-SubCell"/>
</dbReference>
<dbReference type="Gene3D" id="2.40.50.100">
    <property type="match status" value="1"/>
</dbReference>
<dbReference type="EMBL" id="FNVQ01000004">
    <property type="protein sequence ID" value="SEG75480.1"/>
    <property type="molecule type" value="Genomic_DNA"/>
</dbReference>
<comment type="subcellular location">
    <subcellularLocation>
        <location evidence="1">Cell envelope</location>
    </subcellularLocation>
</comment>